<feature type="domain" description="TonB-dependent receptor-like beta-barrel" evidence="15">
    <location>
        <begin position="369"/>
        <end position="924"/>
    </location>
</feature>
<evidence type="ECO:0000256" key="7">
    <source>
        <dbReference type="ARBA" id="ARBA00023065"/>
    </source>
</evidence>
<gene>
    <name evidence="17" type="ORF">ACG0Z6_14205</name>
</gene>
<evidence type="ECO:0000256" key="8">
    <source>
        <dbReference type="ARBA" id="ARBA00023077"/>
    </source>
</evidence>
<dbReference type="InterPro" id="IPR000531">
    <property type="entry name" value="Beta-barrel_TonB"/>
</dbReference>
<evidence type="ECO:0000256" key="14">
    <source>
        <dbReference type="SAM" id="SignalP"/>
    </source>
</evidence>
<protein>
    <submittedName>
        <fullName evidence="17">TonB-dependent receptor</fullName>
    </submittedName>
</protein>
<feature type="compositionally biased region" description="Basic and acidic residues" evidence="13">
    <location>
        <begin position="63"/>
        <end position="80"/>
    </location>
</feature>
<keyword evidence="6" id="KW-0408">Iron</keyword>
<dbReference type="InterPro" id="IPR039426">
    <property type="entry name" value="TonB-dep_rcpt-like"/>
</dbReference>
<evidence type="ECO:0000256" key="12">
    <source>
        <dbReference type="RuleBase" id="RU003357"/>
    </source>
</evidence>
<dbReference type="PANTHER" id="PTHR32552">
    <property type="entry name" value="FERRICHROME IRON RECEPTOR-RELATED"/>
    <property type="match status" value="1"/>
</dbReference>
<evidence type="ECO:0000256" key="4">
    <source>
        <dbReference type="ARBA" id="ARBA00022496"/>
    </source>
</evidence>
<evidence type="ECO:0000256" key="10">
    <source>
        <dbReference type="ARBA" id="ARBA00023237"/>
    </source>
</evidence>
<dbReference type="Proteomes" id="UP001606099">
    <property type="component" value="Unassembled WGS sequence"/>
</dbReference>
<evidence type="ECO:0000256" key="1">
    <source>
        <dbReference type="ARBA" id="ARBA00004571"/>
    </source>
</evidence>
<name>A0ABW7FYK7_9BURK</name>
<keyword evidence="5 11" id="KW-0812">Transmembrane</keyword>
<dbReference type="Pfam" id="PF00593">
    <property type="entry name" value="TonB_dep_Rec_b-barrel"/>
    <property type="match status" value="1"/>
</dbReference>
<evidence type="ECO:0000259" key="16">
    <source>
        <dbReference type="Pfam" id="PF07715"/>
    </source>
</evidence>
<comment type="subcellular location">
    <subcellularLocation>
        <location evidence="1 11">Cell outer membrane</location>
        <topology evidence="1 11">Multi-pass membrane protein</topology>
    </subcellularLocation>
</comment>
<evidence type="ECO:0000256" key="11">
    <source>
        <dbReference type="PROSITE-ProRule" id="PRU01360"/>
    </source>
</evidence>
<dbReference type="EMBL" id="JBIGHZ010000005">
    <property type="protein sequence ID" value="MFG6449378.1"/>
    <property type="molecule type" value="Genomic_DNA"/>
</dbReference>
<dbReference type="PANTHER" id="PTHR32552:SF81">
    <property type="entry name" value="TONB-DEPENDENT OUTER MEMBRANE RECEPTOR"/>
    <property type="match status" value="1"/>
</dbReference>
<sequence>MRRISAQSSSTSAALRALRLPAIQAQALGPVAAAALATCLSLSSHAQSNPAVPATQAVPTDQANKDDKGPQQDKVPEQDKAGNSGVATPAAGTLALEGITVRSRNRIERLLDVPVSVSVVQGAEIDRLSAYGIEDLTKRAANVSWNLGNQRTSSISIRGVGKVGQTEAQDPSVGIIVDGVNYAYNALTSSFDFVDIDSVEVTRGPQGTLLGKNTSVGTVIFTTKRPSFTPTADYKIEFRQRDGLFASGAVGGPIIDDLLAYRFAFSVNRGEGDIRNRAHPDMTFTNKDRVSGRAQFLLTPSPDFSARLAFDLQPRAGEATNGRVFPKRITTPYLNGEPVSQSVSRYERRWFKDNKAYTPELAETNIIRDGARPLVTGSRGATAELNWKLPEHSITSITAYKDYHFNAYNDENSPFDIGRNSGGFYIDYKQLSQEVRLSSAVGGLVDYQTGIYLLGVKNKATNYRGYGNDAGAFSASDSQYAALDADGNGRYLLLSSLANLRGALNGTGGQESIRNKSAAVFAQANWHLGDKFTLTTGVRVTREDRRNTTQTQIIDQGSAPELNPSSVNGVKLGGFDSYWNNGAADRWVLNGRVVVAGTAGAILVPAGGYALTTDNRDTAAVATGQAQADFAAKKYFNASSWSALTPEQKKQLYFAQTIRKNAVGQLWNPVDGTPYKATQPTLLISPSYKLDRDINTYFSFQHGEKAGIAQVFNGSPYSVEAEKTNSFELGFKSALLNRRLILNADVFLSKVSNYQQGVRIIDTKATEQAKAADPKAIPIYSGITGNVPRVKLYGLEFDGLYSGLPNTTLRFSGAINEAKFAKFPNAAFPAEEGNVAVPAGKDLSGRTMAGAPKFSFNVGGDYNLPIGSDHVLRSSANVAYTSSYLSDGSLSIYSRVPANVLVDASLGFGKLNKSFEVVILVKNLFNNKTVMSQSWGEYAPALPRTVAVAFSTRL</sequence>
<comment type="caution">
    <text evidence="17">The sequence shown here is derived from an EMBL/GenBank/DDBJ whole genome shotgun (WGS) entry which is preliminary data.</text>
</comment>
<dbReference type="InterPro" id="IPR036942">
    <property type="entry name" value="Beta-barrel_TonB_sf"/>
</dbReference>
<comment type="similarity">
    <text evidence="11 12">Belongs to the TonB-dependent receptor family.</text>
</comment>
<organism evidence="17 18">
    <name type="scientific">Roseateles rivi</name>
    <dbReference type="NCBI Taxonomy" id="3299028"/>
    <lineage>
        <taxon>Bacteria</taxon>
        <taxon>Pseudomonadati</taxon>
        <taxon>Pseudomonadota</taxon>
        <taxon>Betaproteobacteria</taxon>
        <taxon>Burkholderiales</taxon>
        <taxon>Sphaerotilaceae</taxon>
        <taxon>Roseateles</taxon>
    </lineage>
</organism>
<dbReference type="Pfam" id="PF07715">
    <property type="entry name" value="Plug"/>
    <property type="match status" value="1"/>
</dbReference>
<keyword evidence="3 11" id="KW-1134">Transmembrane beta strand</keyword>
<evidence type="ECO:0000313" key="18">
    <source>
        <dbReference type="Proteomes" id="UP001606099"/>
    </source>
</evidence>
<feature type="region of interest" description="Disordered" evidence="13">
    <location>
        <begin position="49"/>
        <end position="88"/>
    </location>
</feature>
<feature type="signal peptide" evidence="14">
    <location>
        <begin position="1"/>
        <end position="46"/>
    </location>
</feature>
<keyword evidence="4" id="KW-0410">Iron transport</keyword>
<dbReference type="Gene3D" id="2.40.170.20">
    <property type="entry name" value="TonB-dependent receptor, beta-barrel domain"/>
    <property type="match status" value="2"/>
</dbReference>
<feature type="domain" description="TonB-dependent receptor plug" evidence="16">
    <location>
        <begin position="110"/>
        <end position="217"/>
    </location>
</feature>
<keyword evidence="17" id="KW-0675">Receptor</keyword>
<dbReference type="PROSITE" id="PS52016">
    <property type="entry name" value="TONB_DEPENDENT_REC_3"/>
    <property type="match status" value="1"/>
</dbReference>
<evidence type="ECO:0000259" key="15">
    <source>
        <dbReference type="Pfam" id="PF00593"/>
    </source>
</evidence>
<evidence type="ECO:0000256" key="2">
    <source>
        <dbReference type="ARBA" id="ARBA00022448"/>
    </source>
</evidence>
<keyword evidence="18" id="KW-1185">Reference proteome</keyword>
<evidence type="ECO:0000256" key="3">
    <source>
        <dbReference type="ARBA" id="ARBA00022452"/>
    </source>
</evidence>
<keyword evidence="14" id="KW-0732">Signal</keyword>
<proteinExistence type="inferred from homology"/>
<reference evidence="17 18" key="1">
    <citation type="submission" date="2024-08" db="EMBL/GenBank/DDBJ databases">
        <authorList>
            <person name="Lu H."/>
        </authorList>
    </citation>
    <scope>NUCLEOTIDE SEQUENCE [LARGE SCALE GENOMIC DNA]</scope>
    <source>
        <strain evidence="17 18">BYS180W</strain>
    </source>
</reference>
<keyword evidence="10 11" id="KW-0998">Cell outer membrane</keyword>
<keyword evidence="9 11" id="KW-0472">Membrane</keyword>
<keyword evidence="2 11" id="KW-0813">Transport</keyword>
<keyword evidence="8 12" id="KW-0798">TonB box</keyword>
<dbReference type="InterPro" id="IPR012910">
    <property type="entry name" value="Plug_dom"/>
</dbReference>
<evidence type="ECO:0000256" key="13">
    <source>
        <dbReference type="SAM" id="MobiDB-lite"/>
    </source>
</evidence>
<feature type="chain" id="PRO_5047070739" evidence="14">
    <location>
        <begin position="47"/>
        <end position="954"/>
    </location>
</feature>
<accession>A0ABW7FYK7</accession>
<keyword evidence="7" id="KW-0406">Ion transport</keyword>
<dbReference type="SUPFAM" id="SSF56935">
    <property type="entry name" value="Porins"/>
    <property type="match status" value="1"/>
</dbReference>
<evidence type="ECO:0000256" key="6">
    <source>
        <dbReference type="ARBA" id="ARBA00023004"/>
    </source>
</evidence>
<evidence type="ECO:0000313" key="17">
    <source>
        <dbReference type="EMBL" id="MFG6449378.1"/>
    </source>
</evidence>
<evidence type="ECO:0000256" key="5">
    <source>
        <dbReference type="ARBA" id="ARBA00022692"/>
    </source>
</evidence>
<evidence type="ECO:0000256" key="9">
    <source>
        <dbReference type="ARBA" id="ARBA00023136"/>
    </source>
</evidence>